<keyword evidence="2" id="KW-1185">Reference proteome</keyword>
<dbReference type="GO" id="GO:0004519">
    <property type="term" value="F:endonuclease activity"/>
    <property type="evidence" value="ECO:0007669"/>
    <property type="project" value="UniProtKB-KW"/>
</dbReference>
<protein>
    <submittedName>
        <fullName evidence="1">Uma2 family endonuclease</fullName>
    </submittedName>
</protein>
<gene>
    <name evidence="1" type="ORF">J2I48_25835</name>
</gene>
<keyword evidence="1" id="KW-0255">Endonuclease</keyword>
<evidence type="ECO:0000313" key="2">
    <source>
        <dbReference type="Proteomes" id="UP000664795"/>
    </source>
</evidence>
<keyword evidence="1" id="KW-0378">Hydrolase</keyword>
<dbReference type="AlphaFoldDB" id="A0A939GDA0"/>
<sequence>MITTEEPVQTSAIPARLIREVLNGRPLYYKGYRDVLAGQVKSEEIMGSSDLQSVIVGAIYGYLWSQINRRQYRMVTSEAGLHISKGNNFAADIAIFDKATLPVLKGKYFDVPPKVLVEVDIRIDWDEDVANDVNYILEKSQTLFDFGVERVLWVLTASRKVVVMQPGKDSIITDWSNDIVVLDNCVLNIKNLLDEEEIVY</sequence>
<dbReference type="Proteomes" id="UP000664795">
    <property type="component" value="Unassembled WGS sequence"/>
</dbReference>
<dbReference type="SUPFAM" id="SSF52980">
    <property type="entry name" value="Restriction endonuclease-like"/>
    <property type="match status" value="1"/>
</dbReference>
<evidence type="ECO:0000313" key="1">
    <source>
        <dbReference type="EMBL" id="MBO0934457.1"/>
    </source>
</evidence>
<dbReference type="Gene3D" id="3.90.1570.10">
    <property type="entry name" value="tt1808, chain A"/>
    <property type="match status" value="1"/>
</dbReference>
<dbReference type="RefSeq" id="WP_207338422.1">
    <property type="nucleotide sequence ID" value="NZ_JAFMYU010000032.1"/>
</dbReference>
<dbReference type="InterPro" id="IPR011335">
    <property type="entry name" value="Restrct_endonuc-II-like"/>
</dbReference>
<reference evidence="1 2" key="1">
    <citation type="submission" date="2021-03" db="EMBL/GenBank/DDBJ databases">
        <title>Fibrella sp. HMF5036 genome sequencing and assembly.</title>
        <authorList>
            <person name="Kang H."/>
            <person name="Kim H."/>
            <person name="Bae S."/>
            <person name="Joh K."/>
        </authorList>
    </citation>
    <scope>NUCLEOTIDE SEQUENCE [LARGE SCALE GENOMIC DNA]</scope>
    <source>
        <strain evidence="1 2">HMF5036</strain>
    </source>
</reference>
<dbReference type="InterPro" id="IPR012296">
    <property type="entry name" value="Nuclease_put_TT1808"/>
</dbReference>
<organism evidence="1 2">
    <name type="scientific">Fibrella aquatilis</name>
    <dbReference type="NCBI Taxonomy" id="2817059"/>
    <lineage>
        <taxon>Bacteria</taxon>
        <taxon>Pseudomonadati</taxon>
        <taxon>Bacteroidota</taxon>
        <taxon>Cytophagia</taxon>
        <taxon>Cytophagales</taxon>
        <taxon>Spirosomataceae</taxon>
        <taxon>Fibrella</taxon>
    </lineage>
</organism>
<name>A0A939GDA0_9BACT</name>
<proteinExistence type="predicted"/>
<keyword evidence="1" id="KW-0540">Nuclease</keyword>
<accession>A0A939GDA0</accession>
<comment type="caution">
    <text evidence="1">The sequence shown here is derived from an EMBL/GenBank/DDBJ whole genome shotgun (WGS) entry which is preliminary data.</text>
</comment>
<dbReference type="EMBL" id="JAFMYU010000032">
    <property type="protein sequence ID" value="MBO0934457.1"/>
    <property type="molecule type" value="Genomic_DNA"/>
</dbReference>